<dbReference type="PANTHER" id="PTHR15606">
    <property type="entry name" value="DNAJ HOMOLOG SUBFAMILY C MEMBER 8/LIPOPOLYSACCHARIDE SPECIFIC RESPONSE-7-RELATED"/>
    <property type="match status" value="1"/>
</dbReference>
<dbReference type="PANTHER" id="PTHR15606:SF4">
    <property type="entry name" value="DNAJ HOMOLOG SUBFAMILY C MEMBER 8"/>
    <property type="match status" value="1"/>
</dbReference>
<keyword evidence="1" id="KW-1185">Reference proteome</keyword>
<reference evidence="2" key="1">
    <citation type="submission" date="2022-11" db="UniProtKB">
        <authorList>
            <consortium name="WormBaseParasite"/>
        </authorList>
    </citation>
    <scope>IDENTIFICATION</scope>
</reference>
<sequence length="142" mass="16592">YYLSTIIYLRITSERQFHNSTVLADDVSYIIRCEKRRKQKKDGLGDKIPEDEPAAYNKALWVVVTKVFADREKKRKMLEERANEENTEQVIYAFEEEEQIFVENLIFLKLQLRSIGRVGVTSAAVTDADRQLKHTISVCFMV</sequence>
<evidence type="ECO:0000313" key="2">
    <source>
        <dbReference type="WBParaSite" id="PEQ_0000283901-mRNA-1"/>
    </source>
</evidence>
<dbReference type="WBParaSite" id="PEQ_0000283901-mRNA-1">
    <property type="protein sequence ID" value="PEQ_0000283901-mRNA-1"/>
    <property type="gene ID" value="PEQ_0000283901"/>
</dbReference>
<protein>
    <submittedName>
        <fullName evidence="2">Uncharacterized protein</fullName>
    </submittedName>
</protein>
<dbReference type="AlphaFoldDB" id="A0A914R861"/>
<dbReference type="GO" id="GO:0005634">
    <property type="term" value="C:nucleus"/>
    <property type="evidence" value="ECO:0007669"/>
    <property type="project" value="TreeGrafter"/>
</dbReference>
<dbReference type="Proteomes" id="UP000887564">
    <property type="component" value="Unplaced"/>
</dbReference>
<proteinExistence type="predicted"/>
<organism evidence="1 2">
    <name type="scientific">Parascaris equorum</name>
    <name type="common">Equine roundworm</name>
    <dbReference type="NCBI Taxonomy" id="6256"/>
    <lineage>
        <taxon>Eukaryota</taxon>
        <taxon>Metazoa</taxon>
        <taxon>Ecdysozoa</taxon>
        <taxon>Nematoda</taxon>
        <taxon>Chromadorea</taxon>
        <taxon>Rhabditida</taxon>
        <taxon>Spirurina</taxon>
        <taxon>Ascaridomorpha</taxon>
        <taxon>Ascaridoidea</taxon>
        <taxon>Ascarididae</taxon>
        <taxon>Parascaris</taxon>
    </lineage>
</organism>
<accession>A0A914R861</accession>
<dbReference type="InterPro" id="IPR042858">
    <property type="entry name" value="DNAJC8"/>
</dbReference>
<name>A0A914R861_PAREQ</name>
<evidence type="ECO:0000313" key="1">
    <source>
        <dbReference type="Proteomes" id="UP000887564"/>
    </source>
</evidence>